<keyword evidence="6 11" id="KW-0812">Transmembrane</keyword>
<feature type="transmembrane region" description="Helical" evidence="11">
    <location>
        <begin position="12"/>
        <end position="33"/>
    </location>
</feature>
<keyword evidence="7 11" id="KW-1133">Transmembrane helix</keyword>
<evidence type="ECO:0000259" key="12">
    <source>
        <dbReference type="Pfam" id="PF12019"/>
    </source>
</evidence>
<evidence type="ECO:0000256" key="5">
    <source>
        <dbReference type="ARBA" id="ARBA00022519"/>
    </source>
</evidence>
<dbReference type="Gene3D" id="3.55.40.10">
    <property type="entry name" value="minor pseudopilin epsh domain"/>
    <property type="match status" value="1"/>
</dbReference>
<dbReference type="RefSeq" id="WP_183968337.1">
    <property type="nucleotide sequence ID" value="NZ_BAABEW010000012.1"/>
</dbReference>
<name>A0A7W8HIE0_9BURK</name>
<dbReference type="GO" id="GO:0015627">
    <property type="term" value="C:type II protein secretion system complex"/>
    <property type="evidence" value="ECO:0007669"/>
    <property type="project" value="InterPro"/>
</dbReference>
<evidence type="ECO:0000256" key="11">
    <source>
        <dbReference type="SAM" id="Phobius"/>
    </source>
</evidence>
<protein>
    <recommendedName>
        <fullName evidence="2">Type II secretion system protein H</fullName>
    </recommendedName>
    <alternativeName>
        <fullName evidence="10">General secretion pathway protein H</fullName>
    </alternativeName>
</protein>
<dbReference type="SUPFAM" id="SSF54523">
    <property type="entry name" value="Pili subunits"/>
    <property type="match status" value="1"/>
</dbReference>
<keyword evidence="4" id="KW-0488">Methylation</keyword>
<organism evidence="13 14">
    <name type="scientific">Quisquiliibacterium transsilvanicum</name>
    <dbReference type="NCBI Taxonomy" id="1549638"/>
    <lineage>
        <taxon>Bacteria</taxon>
        <taxon>Pseudomonadati</taxon>
        <taxon>Pseudomonadota</taxon>
        <taxon>Betaproteobacteria</taxon>
        <taxon>Burkholderiales</taxon>
        <taxon>Burkholderiaceae</taxon>
        <taxon>Quisquiliibacterium</taxon>
    </lineage>
</organism>
<evidence type="ECO:0000256" key="10">
    <source>
        <dbReference type="ARBA" id="ARBA00030775"/>
    </source>
</evidence>
<dbReference type="Pfam" id="PF07963">
    <property type="entry name" value="N_methyl"/>
    <property type="match status" value="1"/>
</dbReference>
<evidence type="ECO:0000313" key="14">
    <source>
        <dbReference type="Proteomes" id="UP000532440"/>
    </source>
</evidence>
<comment type="subcellular location">
    <subcellularLocation>
        <location evidence="1">Cell inner membrane</location>
        <topology evidence="1">Single-pass membrane protein</topology>
    </subcellularLocation>
</comment>
<comment type="caution">
    <text evidence="13">The sequence shown here is derived from an EMBL/GenBank/DDBJ whole genome shotgun (WGS) entry which is preliminary data.</text>
</comment>
<dbReference type="EMBL" id="JACHGB010000005">
    <property type="protein sequence ID" value="MBB5272629.1"/>
    <property type="molecule type" value="Genomic_DNA"/>
</dbReference>
<evidence type="ECO:0000256" key="4">
    <source>
        <dbReference type="ARBA" id="ARBA00022481"/>
    </source>
</evidence>
<dbReference type="InterPro" id="IPR045584">
    <property type="entry name" value="Pilin-like"/>
</dbReference>
<reference evidence="13 14" key="1">
    <citation type="submission" date="2020-08" db="EMBL/GenBank/DDBJ databases">
        <title>Genomic Encyclopedia of Type Strains, Phase IV (KMG-IV): sequencing the most valuable type-strain genomes for metagenomic binning, comparative biology and taxonomic classification.</title>
        <authorList>
            <person name="Goeker M."/>
        </authorList>
    </citation>
    <scope>NUCLEOTIDE SEQUENCE [LARGE SCALE GENOMIC DNA]</scope>
    <source>
        <strain evidence="13 14">DSM 29781</strain>
    </source>
</reference>
<dbReference type="InterPro" id="IPR012902">
    <property type="entry name" value="N_methyl_site"/>
</dbReference>
<gene>
    <name evidence="13" type="ORF">HNQ70_002652</name>
</gene>
<evidence type="ECO:0000256" key="2">
    <source>
        <dbReference type="ARBA" id="ARBA00021549"/>
    </source>
</evidence>
<accession>A0A7W8HIE0</accession>
<dbReference type="Pfam" id="PF12019">
    <property type="entry name" value="GspH"/>
    <property type="match status" value="1"/>
</dbReference>
<keyword evidence="14" id="KW-1185">Reference proteome</keyword>
<dbReference type="GO" id="GO:0015628">
    <property type="term" value="P:protein secretion by the type II secretion system"/>
    <property type="evidence" value="ECO:0007669"/>
    <property type="project" value="InterPro"/>
</dbReference>
<dbReference type="Proteomes" id="UP000532440">
    <property type="component" value="Unassembled WGS sequence"/>
</dbReference>
<dbReference type="GO" id="GO:0005886">
    <property type="term" value="C:plasma membrane"/>
    <property type="evidence" value="ECO:0007669"/>
    <property type="project" value="UniProtKB-SubCell"/>
</dbReference>
<evidence type="ECO:0000256" key="6">
    <source>
        <dbReference type="ARBA" id="ARBA00022692"/>
    </source>
</evidence>
<feature type="domain" description="General secretion pathway GspH" evidence="12">
    <location>
        <begin position="45"/>
        <end position="164"/>
    </location>
</feature>
<keyword evidence="8 11" id="KW-0472">Membrane</keyword>
<evidence type="ECO:0000256" key="9">
    <source>
        <dbReference type="ARBA" id="ARBA00025772"/>
    </source>
</evidence>
<keyword evidence="3" id="KW-1003">Cell membrane</keyword>
<sequence length="184" mass="19334">MRRASVGAGFTLVEFLVAMAVLAIVSVTALPSFEDFRARQRVRAAADNLYTDLQYARSEAVQRNAVVSVDFGTGTAWCYGIHLGAGGCDCATANSCNIKVVSGADYRGVQVSSAAFTGSDTETGYQIDPRRGQSVDSANTPVTGTVLLANQNSQSVRADVNAIGRVRLCSPDGTVPGYPTCPEE</sequence>
<evidence type="ECO:0000256" key="8">
    <source>
        <dbReference type="ARBA" id="ARBA00023136"/>
    </source>
</evidence>
<dbReference type="NCBIfam" id="TIGR02532">
    <property type="entry name" value="IV_pilin_GFxxxE"/>
    <property type="match status" value="1"/>
</dbReference>
<dbReference type="InterPro" id="IPR022346">
    <property type="entry name" value="T2SS_GspH"/>
</dbReference>
<proteinExistence type="inferred from homology"/>
<dbReference type="AlphaFoldDB" id="A0A7W8HIE0"/>
<keyword evidence="5" id="KW-0997">Cell inner membrane</keyword>
<evidence type="ECO:0000256" key="1">
    <source>
        <dbReference type="ARBA" id="ARBA00004377"/>
    </source>
</evidence>
<evidence type="ECO:0000256" key="7">
    <source>
        <dbReference type="ARBA" id="ARBA00022989"/>
    </source>
</evidence>
<evidence type="ECO:0000313" key="13">
    <source>
        <dbReference type="EMBL" id="MBB5272629.1"/>
    </source>
</evidence>
<dbReference type="PROSITE" id="PS00409">
    <property type="entry name" value="PROKAR_NTER_METHYL"/>
    <property type="match status" value="1"/>
</dbReference>
<evidence type="ECO:0000256" key="3">
    <source>
        <dbReference type="ARBA" id="ARBA00022475"/>
    </source>
</evidence>
<comment type="similarity">
    <text evidence="9">Belongs to the GSP H family.</text>
</comment>